<organism evidence="5 6">
    <name type="scientific">Teichococcus coralli</name>
    <dbReference type="NCBI Taxonomy" id="2545983"/>
    <lineage>
        <taxon>Bacteria</taxon>
        <taxon>Pseudomonadati</taxon>
        <taxon>Pseudomonadota</taxon>
        <taxon>Alphaproteobacteria</taxon>
        <taxon>Acetobacterales</taxon>
        <taxon>Roseomonadaceae</taxon>
        <taxon>Roseomonas</taxon>
    </lineage>
</organism>
<protein>
    <submittedName>
        <fullName evidence="5">Cyclic nucleotide-binding domain-containing protein</fullName>
    </submittedName>
</protein>
<keyword evidence="1" id="KW-0805">Transcription regulation</keyword>
<dbReference type="InterPro" id="IPR050397">
    <property type="entry name" value="Env_Response_Regulators"/>
</dbReference>
<dbReference type="SUPFAM" id="SSF46785">
    <property type="entry name" value="Winged helix' DNA-binding domain"/>
    <property type="match status" value="1"/>
</dbReference>
<dbReference type="InterPro" id="IPR012318">
    <property type="entry name" value="HTH_CRP"/>
</dbReference>
<dbReference type="PRINTS" id="PR00034">
    <property type="entry name" value="HTHCRP"/>
</dbReference>
<keyword evidence="6" id="KW-1185">Reference proteome</keyword>
<gene>
    <name evidence="5" type="ORF">E0493_07290</name>
</gene>
<accession>A0A845BCT9</accession>
<feature type="domain" description="HTH crp-type" evidence="4">
    <location>
        <begin position="151"/>
        <end position="221"/>
    </location>
</feature>
<dbReference type="SMART" id="SM00419">
    <property type="entry name" value="HTH_CRP"/>
    <property type="match status" value="1"/>
</dbReference>
<dbReference type="SMART" id="SM00100">
    <property type="entry name" value="cNMP"/>
    <property type="match status" value="1"/>
</dbReference>
<dbReference type="CDD" id="cd00038">
    <property type="entry name" value="CAP_ED"/>
    <property type="match status" value="1"/>
</dbReference>
<dbReference type="SUPFAM" id="SSF51206">
    <property type="entry name" value="cAMP-binding domain-like"/>
    <property type="match status" value="1"/>
</dbReference>
<dbReference type="AlphaFoldDB" id="A0A845BCT9"/>
<evidence type="ECO:0000313" key="5">
    <source>
        <dbReference type="EMBL" id="MXP63157.1"/>
    </source>
</evidence>
<dbReference type="OrthoDB" id="7584044at2"/>
<comment type="caution">
    <text evidence="5">The sequence shown here is derived from an EMBL/GenBank/DDBJ whole genome shotgun (WGS) entry which is preliminary data.</text>
</comment>
<dbReference type="InterPro" id="IPR036388">
    <property type="entry name" value="WH-like_DNA-bd_sf"/>
</dbReference>
<evidence type="ECO:0000259" key="4">
    <source>
        <dbReference type="PROSITE" id="PS51063"/>
    </source>
</evidence>
<dbReference type="InterPro" id="IPR018490">
    <property type="entry name" value="cNMP-bd_dom_sf"/>
</dbReference>
<evidence type="ECO:0000256" key="3">
    <source>
        <dbReference type="ARBA" id="ARBA00023163"/>
    </source>
</evidence>
<dbReference type="InterPro" id="IPR000595">
    <property type="entry name" value="cNMP-bd_dom"/>
</dbReference>
<keyword evidence="2" id="KW-0238">DNA-binding</keyword>
<dbReference type="EMBL" id="SNVJ01000005">
    <property type="protein sequence ID" value="MXP63157.1"/>
    <property type="molecule type" value="Genomic_DNA"/>
</dbReference>
<dbReference type="CDD" id="cd00092">
    <property type="entry name" value="HTH_CRP"/>
    <property type="match status" value="1"/>
</dbReference>
<dbReference type="PROSITE" id="PS51063">
    <property type="entry name" value="HTH_CRP_2"/>
    <property type="match status" value="1"/>
</dbReference>
<dbReference type="RefSeq" id="WP_160936286.1">
    <property type="nucleotide sequence ID" value="NZ_SNVJ01000005.1"/>
</dbReference>
<dbReference type="InterPro" id="IPR014710">
    <property type="entry name" value="RmlC-like_jellyroll"/>
</dbReference>
<evidence type="ECO:0000256" key="2">
    <source>
        <dbReference type="ARBA" id="ARBA00023125"/>
    </source>
</evidence>
<keyword evidence="3" id="KW-0804">Transcription</keyword>
<dbReference type="Proteomes" id="UP000460715">
    <property type="component" value="Unassembled WGS sequence"/>
</dbReference>
<dbReference type="Gene3D" id="1.10.10.10">
    <property type="entry name" value="Winged helix-like DNA-binding domain superfamily/Winged helix DNA-binding domain"/>
    <property type="match status" value="1"/>
</dbReference>
<dbReference type="PANTHER" id="PTHR24567:SF75">
    <property type="entry name" value="FUMARATE AND NITRATE REDUCTION REGULATORY PROTEIN"/>
    <property type="match status" value="1"/>
</dbReference>
<dbReference type="Gene3D" id="2.60.120.10">
    <property type="entry name" value="Jelly Rolls"/>
    <property type="match status" value="1"/>
</dbReference>
<reference evidence="5 6" key="1">
    <citation type="submission" date="2019-03" db="EMBL/GenBank/DDBJ databases">
        <title>Roseomonas sp. a novel Roseomonas species isolated from Sea whip Gorgonian.</title>
        <authorList>
            <person name="Li F."/>
            <person name="Pan X."/>
            <person name="Huang S."/>
            <person name="Li Z."/>
            <person name="Meng B."/>
        </authorList>
    </citation>
    <scope>NUCLEOTIDE SEQUENCE [LARGE SCALE GENOMIC DNA]</scope>
    <source>
        <strain evidence="5 6">M0104</strain>
    </source>
</reference>
<proteinExistence type="predicted"/>
<dbReference type="GO" id="GO:0003677">
    <property type="term" value="F:DNA binding"/>
    <property type="evidence" value="ECO:0007669"/>
    <property type="project" value="UniProtKB-KW"/>
</dbReference>
<name>A0A845BCT9_9PROT</name>
<dbReference type="Pfam" id="PF00027">
    <property type="entry name" value="cNMP_binding"/>
    <property type="match status" value="1"/>
</dbReference>
<dbReference type="Pfam" id="PF13545">
    <property type="entry name" value="HTH_Crp_2"/>
    <property type="match status" value="1"/>
</dbReference>
<dbReference type="PANTHER" id="PTHR24567">
    <property type="entry name" value="CRP FAMILY TRANSCRIPTIONAL REGULATORY PROTEIN"/>
    <property type="match status" value="1"/>
</dbReference>
<sequence>MPIASLVRGSSAPAPPTSAMEMLGMGEAHDPRFAFGHPLRLGRGAEIYAEGAPIGDLYKVVSGTVRTCRYLQDGRRVVAEFVLAGEIFGVDGVDHHNFSAEAVTEAVVIAFPREQLNAWVDHELPAARAWRNFMLAKLSGAQSHCVLLGRKTATERVASLLLDLADRAGSASLLDLPMSRYDIADHLGLTAETVSRIFSGFRRGGVIANRNSRKVRILDRSRLEAEAARDTA</sequence>
<evidence type="ECO:0000256" key="1">
    <source>
        <dbReference type="ARBA" id="ARBA00023015"/>
    </source>
</evidence>
<evidence type="ECO:0000313" key="6">
    <source>
        <dbReference type="Proteomes" id="UP000460715"/>
    </source>
</evidence>
<dbReference type="GO" id="GO:0003700">
    <property type="term" value="F:DNA-binding transcription factor activity"/>
    <property type="evidence" value="ECO:0007669"/>
    <property type="project" value="TreeGrafter"/>
</dbReference>
<dbReference type="InterPro" id="IPR036390">
    <property type="entry name" value="WH_DNA-bd_sf"/>
</dbReference>
<dbReference type="GO" id="GO:0005829">
    <property type="term" value="C:cytosol"/>
    <property type="evidence" value="ECO:0007669"/>
    <property type="project" value="TreeGrafter"/>
</dbReference>